<comment type="caution">
    <text evidence="2">The sequence shown here is derived from an EMBL/GenBank/DDBJ whole genome shotgun (WGS) entry which is preliminary data.</text>
</comment>
<gene>
    <name evidence="2" type="ORF">Fot_08683</name>
</gene>
<keyword evidence="1" id="KW-0812">Transmembrane</keyword>
<keyword evidence="1" id="KW-0472">Membrane</keyword>
<evidence type="ECO:0000313" key="3">
    <source>
        <dbReference type="Proteomes" id="UP001604277"/>
    </source>
</evidence>
<dbReference type="AlphaFoldDB" id="A0ABD1WZG7"/>
<evidence type="ECO:0000256" key="1">
    <source>
        <dbReference type="SAM" id="Phobius"/>
    </source>
</evidence>
<evidence type="ECO:0000313" key="2">
    <source>
        <dbReference type="EMBL" id="KAL2555064.1"/>
    </source>
</evidence>
<sequence>MKIKHSSHFPILFARFPPQLTGEHRDKPVLFLAKVTLVHSNTFHYSESETVREPERDMNKSTSKIVMGATIVMIVIVALVLAVVLILLAQLYCSLFLRRRNKSRFSPTNSIPATPQQINGLSAAPSSLSSFYSQGVLPAPRNFLFPAISTDLEKHNSQVDSSSMKQFVYISNPIYDTPPFVTPNTSPSQLEETIETPPLTPMKKLPDEGCSVSLRDARSLCTTASDSNSNNYCISTSSLGSPSTSPSPSW</sequence>
<feature type="transmembrane region" description="Helical" evidence="1">
    <location>
        <begin position="65"/>
        <end position="92"/>
    </location>
</feature>
<protein>
    <submittedName>
        <fullName evidence="2">Uncharacterized protein</fullName>
    </submittedName>
</protein>
<organism evidence="2 3">
    <name type="scientific">Forsythia ovata</name>
    <dbReference type="NCBI Taxonomy" id="205694"/>
    <lineage>
        <taxon>Eukaryota</taxon>
        <taxon>Viridiplantae</taxon>
        <taxon>Streptophyta</taxon>
        <taxon>Embryophyta</taxon>
        <taxon>Tracheophyta</taxon>
        <taxon>Spermatophyta</taxon>
        <taxon>Magnoliopsida</taxon>
        <taxon>eudicotyledons</taxon>
        <taxon>Gunneridae</taxon>
        <taxon>Pentapetalae</taxon>
        <taxon>asterids</taxon>
        <taxon>lamiids</taxon>
        <taxon>Lamiales</taxon>
        <taxon>Oleaceae</taxon>
        <taxon>Forsythieae</taxon>
        <taxon>Forsythia</taxon>
    </lineage>
</organism>
<dbReference type="EMBL" id="JBFOLJ010000002">
    <property type="protein sequence ID" value="KAL2555064.1"/>
    <property type="molecule type" value="Genomic_DNA"/>
</dbReference>
<accession>A0ABD1WZG7</accession>
<reference evidence="3" key="1">
    <citation type="submission" date="2024-07" db="EMBL/GenBank/DDBJ databases">
        <title>Two chromosome-level genome assemblies of Korean endemic species Abeliophyllum distichum and Forsythia ovata (Oleaceae).</title>
        <authorList>
            <person name="Jang H."/>
        </authorList>
    </citation>
    <scope>NUCLEOTIDE SEQUENCE [LARGE SCALE GENOMIC DNA]</scope>
</reference>
<keyword evidence="3" id="KW-1185">Reference proteome</keyword>
<dbReference type="Proteomes" id="UP001604277">
    <property type="component" value="Unassembled WGS sequence"/>
</dbReference>
<proteinExistence type="predicted"/>
<name>A0ABD1WZG7_9LAMI</name>
<keyword evidence="1" id="KW-1133">Transmembrane helix</keyword>